<reference evidence="2" key="1">
    <citation type="submission" date="2013-07" db="EMBL/GenBank/DDBJ databases">
        <title>Midgut Transcriptome Profiling of Anoplphora glabripennis, a Lignocellulose Degrading, Wood-Boring Cerambycid.</title>
        <authorList>
            <person name="Scully E.D."/>
            <person name="Hoover K."/>
            <person name="Carlson J.E."/>
            <person name="Tien M."/>
            <person name="Geib S.M."/>
        </authorList>
    </citation>
    <scope>NUCLEOTIDE SEQUENCE</scope>
</reference>
<feature type="region of interest" description="Disordered" evidence="1">
    <location>
        <begin position="178"/>
        <end position="251"/>
    </location>
</feature>
<name>V5I997_ANOGL</name>
<feature type="non-terminal residue" evidence="2">
    <location>
        <position position="271"/>
    </location>
</feature>
<feature type="compositionally biased region" description="Polar residues" evidence="1">
    <location>
        <begin position="90"/>
        <end position="130"/>
    </location>
</feature>
<dbReference type="AlphaFoldDB" id="V5I997"/>
<feature type="compositionally biased region" description="Basic and acidic residues" evidence="1">
    <location>
        <begin position="60"/>
        <end position="83"/>
    </location>
</feature>
<sequence length="271" mass="29653">DRALLWLHRYQDDRAKLTRWSLMLQEYQFDVTHVPSARNELPDFLSRQPGEVSTVTQPIDDERAFPGVRGIREDPEVTRRHAEPSPADQDATTCPSAENGVGSSRDASVNNGSQPESVLNRDPNITTPAGSDTALPQRRKAERPSRRRVIVVAVSPPRSTPPPGVELREAVADRTAELGINATSQTRDSSSVTDRPSDSTKMAEIPRRDVGSRSCLPDDAIQIDPEATPPPLVVNSSPEIAIPEGEGGSNRYLNQVLGYHESPRPSEVTTV</sequence>
<protein>
    <submittedName>
        <fullName evidence="2">Uncharacterized protein</fullName>
    </submittedName>
</protein>
<organism evidence="2">
    <name type="scientific">Anoplophora glabripennis</name>
    <name type="common">Asian longhorn beetle</name>
    <name type="synonym">Anoplophora nobilis</name>
    <dbReference type="NCBI Taxonomy" id="217634"/>
    <lineage>
        <taxon>Eukaryota</taxon>
        <taxon>Metazoa</taxon>
        <taxon>Ecdysozoa</taxon>
        <taxon>Arthropoda</taxon>
        <taxon>Hexapoda</taxon>
        <taxon>Insecta</taxon>
        <taxon>Pterygota</taxon>
        <taxon>Neoptera</taxon>
        <taxon>Endopterygota</taxon>
        <taxon>Coleoptera</taxon>
        <taxon>Polyphaga</taxon>
        <taxon>Cucujiformia</taxon>
        <taxon>Chrysomeloidea</taxon>
        <taxon>Cerambycidae</taxon>
        <taxon>Lamiinae</taxon>
        <taxon>Lamiini</taxon>
        <taxon>Anoplophora</taxon>
    </lineage>
</organism>
<accession>V5I997</accession>
<proteinExistence type="predicted"/>
<feature type="compositionally biased region" description="Basic residues" evidence="1">
    <location>
        <begin position="137"/>
        <end position="149"/>
    </location>
</feature>
<evidence type="ECO:0000256" key="1">
    <source>
        <dbReference type="SAM" id="MobiDB-lite"/>
    </source>
</evidence>
<feature type="region of interest" description="Disordered" evidence="1">
    <location>
        <begin position="42"/>
        <end position="165"/>
    </location>
</feature>
<feature type="compositionally biased region" description="Polar residues" evidence="1">
    <location>
        <begin position="181"/>
        <end position="194"/>
    </location>
</feature>
<feature type="non-terminal residue" evidence="2">
    <location>
        <position position="1"/>
    </location>
</feature>
<dbReference type="EMBL" id="GALX01003315">
    <property type="protein sequence ID" value="JAB65151.1"/>
    <property type="molecule type" value="Transcribed_RNA"/>
</dbReference>
<evidence type="ECO:0000313" key="2">
    <source>
        <dbReference type="EMBL" id="JAB65151.1"/>
    </source>
</evidence>